<feature type="region of interest" description="Disordered" evidence="1">
    <location>
        <begin position="110"/>
        <end position="166"/>
    </location>
</feature>
<evidence type="ECO:0000313" key="2">
    <source>
        <dbReference type="EMBL" id="CAF9904912.1"/>
    </source>
</evidence>
<protein>
    <submittedName>
        <fullName evidence="2">Uncharacterized protein</fullName>
    </submittedName>
</protein>
<organism evidence="2 3">
    <name type="scientific">Imshaugia aleurites</name>
    <dbReference type="NCBI Taxonomy" id="172621"/>
    <lineage>
        <taxon>Eukaryota</taxon>
        <taxon>Fungi</taxon>
        <taxon>Dikarya</taxon>
        <taxon>Ascomycota</taxon>
        <taxon>Pezizomycotina</taxon>
        <taxon>Lecanoromycetes</taxon>
        <taxon>OSLEUM clade</taxon>
        <taxon>Lecanoromycetidae</taxon>
        <taxon>Lecanorales</taxon>
        <taxon>Lecanorineae</taxon>
        <taxon>Parmeliaceae</taxon>
        <taxon>Imshaugia</taxon>
    </lineage>
</organism>
<sequence length="166" mass="18767">MSSVSIRSVTAGNWISKVLVTKLGMNNEIKPISHSPRARDYHGKRVVADGTISFRRKHREGTTIHDPVEFYVGRHFPDDMDMIFGRAYMTEKRLPRVNRSRMLPIFAHKKKDRAEVSEISEMEQAQRAAQQQGSQMIDVSRQSTMQQAQGQAGHTSGSTANQQPES</sequence>
<keyword evidence="3" id="KW-1185">Reference proteome</keyword>
<name>A0A8H3HW59_9LECA</name>
<proteinExistence type="predicted"/>
<accession>A0A8H3HW59</accession>
<dbReference type="AlphaFoldDB" id="A0A8H3HW59"/>
<dbReference type="Proteomes" id="UP000664534">
    <property type="component" value="Unassembled WGS sequence"/>
</dbReference>
<comment type="caution">
    <text evidence="2">The sequence shown here is derived from an EMBL/GenBank/DDBJ whole genome shotgun (WGS) entry which is preliminary data.</text>
</comment>
<dbReference type="EMBL" id="CAJPDT010000001">
    <property type="protein sequence ID" value="CAF9904912.1"/>
    <property type="molecule type" value="Genomic_DNA"/>
</dbReference>
<evidence type="ECO:0000313" key="3">
    <source>
        <dbReference type="Proteomes" id="UP000664534"/>
    </source>
</evidence>
<gene>
    <name evidence="2" type="ORF">IMSHALPRED_000211</name>
</gene>
<evidence type="ECO:0000256" key="1">
    <source>
        <dbReference type="SAM" id="MobiDB-lite"/>
    </source>
</evidence>
<feature type="compositionally biased region" description="Polar residues" evidence="1">
    <location>
        <begin position="133"/>
        <end position="166"/>
    </location>
</feature>
<reference evidence="2" key="1">
    <citation type="submission" date="2021-03" db="EMBL/GenBank/DDBJ databases">
        <authorList>
            <person name="Tagirdzhanova G."/>
        </authorList>
    </citation>
    <scope>NUCLEOTIDE SEQUENCE</scope>
</reference>